<keyword evidence="1" id="KW-0812">Transmembrane</keyword>
<feature type="transmembrane region" description="Helical" evidence="1">
    <location>
        <begin position="31"/>
        <end position="55"/>
    </location>
</feature>
<accession>A0AAD9AH39</accession>
<name>A0AAD9AH39_9PEZI</name>
<comment type="caution">
    <text evidence="2">The sequence shown here is derived from an EMBL/GenBank/DDBJ whole genome shotgun (WGS) entry which is preliminary data.</text>
</comment>
<evidence type="ECO:0000313" key="3">
    <source>
        <dbReference type="Proteomes" id="UP001243330"/>
    </source>
</evidence>
<organism evidence="2 3">
    <name type="scientific">Colletotrichum chrysophilum</name>
    <dbReference type="NCBI Taxonomy" id="1836956"/>
    <lineage>
        <taxon>Eukaryota</taxon>
        <taxon>Fungi</taxon>
        <taxon>Dikarya</taxon>
        <taxon>Ascomycota</taxon>
        <taxon>Pezizomycotina</taxon>
        <taxon>Sordariomycetes</taxon>
        <taxon>Hypocreomycetidae</taxon>
        <taxon>Glomerellales</taxon>
        <taxon>Glomerellaceae</taxon>
        <taxon>Colletotrichum</taxon>
        <taxon>Colletotrichum gloeosporioides species complex</taxon>
    </lineage>
</organism>
<keyword evidence="1" id="KW-1133">Transmembrane helix</keyword>
<evidence type="ECO:0000256" key="1">
    <source>
        <dbReference type="SAM" id="Phobius"/>
    </source>
</evidence>
<dbReference type="EMBL" id="JAQOWY010000186">
    <property type="protein sequence ID" value="KAK1847948.1"/>
    <property type="molecule type" value="Genomic_DNA"/>
</dbReference>
<reference evidence="2" key="1">
    <citation type="submission" date="2023-01" db="EMBL/GenBank/DDBJ databases">
        <title>Colletotrichum chrysophilum M932 genome sequence.</title>
        <authorList>
            <person name="Baroncelli R."/>
        </authorList>
    </citation>
    <scope>NUCLEOTIDE SEQUENCE</scope>
    <source>
        <strain evidence="2">M932</strain>
    </source>
</reference>
<dbReference type="AlphaFoldDB" id="A0AAD9AH39"/>
<keyword evidence="3" id="KW-1185">Reference proteome</keyword>
<protein>
    <submittedName>
        <fullName evidence="2">Uncharacterized protein</fullName>
    </submittedName>
</protein>
<sequence length="124" mass="13305">MAQVTPDCGLASGIPLPRLLGKPTEYRDVLVVFYTCSAVVYFFVGIQTPVAGWGWEIAGSRRAGFIWILMEARQGIGSRGNEPVGTGRAAINALATDGSRSKEWEACKSEALQDEVWSGLAADI</sequence>
<proteinExistence type="predicted"/>
<evidence type="ECO:0000313" key="2">
    <source>
        <dbReference type="EMBL" id="KAK1847948.1"/>
    </source>
</evidence>
<keyword evidence="1" id="KW-0472">Membrane</keyword>
<gene>
    <name evidence="2" type="ORF">CCHR01_09439</name>
</gene>
<dbReference type="Proteomes" id="UP001243330">
    <property type="component" value="Unassembled WGS sequence"/>
</dbReference>